<reference evidence="2 3" key="1">
    <citation type="journal article" date="2009" name="Nat. Genet.">
        <title>The genome of the cucumber, Cucumis sativus L.</title>
        <authorList>
            <person name="Huang S."/>
            <person name="Li R."/>
            <person name="Zhang Z."/>
            <person name="Li L."/>
            <person name="Gu X."/>
            <person name="Fan W."/>
            <person name="Lucas W.J."/>
            <person name="Wang X."/>
            <person name="Xie B."/>
            <person name="Ni P."/>
            <person name="Ren Y."/>
            <person name="Zhu H."/>
            <person name="Li J."/>
            <person name="Lin K."/>
            <person name="Jin W."/>
            <person name="Fei Z."/>
            <person name="Li G."/>
            <person name="Staub J."/>
            <person name="Kilian A."/>
            <person name="van der Vossen E.A."/>
            <person name="Wu Y."/>
            <person name="Guo J."/>
            <person name="He J."/>
            <person name="Jia Z."/>
            <person name="Ren Y."/>
            <person name="Tian G."/>
            <person name="Lu Y."/>
            <person name="Ruan J."/>
            <person name="Qian W."/>
            <person name="Wang M."/>
            <person name="Huang Q."/>
            <person name="Li B."/>
            <person name="Xuan Z."/>
            <person name="Cao J."/>
            <person name="Asan"/>
            <person name="Wu Z."/>
            <person name="Zhang J."/>
            <person name="Cai Q."/>
            <person name="Bai Y."/>
            <person name="Zhao B."/>
            <person name="Han Y."/>
            <person name="Li Y."/>
            <person name="Li X."/>
            <person name="Wang S."/>
            <person name="Shi Q."/>
            <person name="Liu S."/>
            <person name="Cho W.K."/>
            <person name="Kim J.Y."/>
            <person name="Xu Y."/>
            <person name="Heller-Uszynska K."/>
            <person name="Miao H."/>
            <person name="Cheng Z."/>
            <person name="Zhang S."/>
            <person name="Wu J."/>
            <person name="Yang Y."/>
            <person name="Kang H."/>
            <person name="Li M."/>
            <person name="Liang H."/>
            <person name="Ren X."/>
            <person name="Shi Z."/>
            <person name="Wen M."/>
            <person name="Jian M."/>
            <person name="Yang H."/>
            <person name="Zhang G."/>
            <person name="Yang Z."/>
            <person name="Chen R."/>
            <person name="Liu S."/>
            <person name="Li J."/>
            <person name="Ma L."/>
            <person name="Liu H."/>
            <person name="Zhou Y."/>
            <person name="Zhao J."/>
            <person name="Fang X."/>
            <person name="Li G."/>
            <person name="Fang L."/>
            <person name="Li Y."/>
            <person name="Liu D."/>
            <person name="Zheng H."/>
            <person name="Zhang Y."/>
            <person name="Qin N."/>
            <person name="Li Z."/>
            <person name="Yang G."/>
            <person name="Yang S."/>
            <person name="Bolund L."/>
            <person name="Kristiansen K."/>
            <person name="Zheng H."/>
            <person name="Li S."/>
            <person name="Zhang X."/>
            <person name="Yang H."/>
            <person name="Wang J."/>
            <person name="Sun R."/>
            <person name="Zhang B."/>
            <person name="Jiang S."/>
            <person name="Wang J."/>
            <person name="Du Y."/>
            <person name="Li S."/>
        </authorList>
    </citation>
    <scope>NUCLEOTIDE SEQUENCE [LARGE SCALE GENOMIC DNA]</scope>
    <source>
        <strain evidence="3">cv. 9930</strain>
    </source>
</reference>
<dbReference type="EMBL" id="CM002927">
    <property type="protein sequence ID" value="KGN47244.1"/>
    <property type="molecule type" value="Genomic_DNA"/>
</dbReference>
<reference evidence="2 3" key="4">
    <citation type="journal article" date="2011" name="BMC Genomics">
        <title>RNA-Seq improves annotation of protein-coding genes in the cucumber genome.</title>
        <authorList>
            <person name="Li Z."/>
            <person name="Zhang Z."/>
            <person name="Yan P."/>
            <person name="Huang S."/>
            <person name="Fei Z."/>
            <person name="Lin K."/>
        </authorList>
    </citation>
    <scope>NUCLEOTIDE SEQUENCE [LARGE SCALE GENOMIC DNA]</scope>
    <source>
        <strain evidence="3">cv. 9930</strain>
    </source>
</reference>
<name>A0A0A0KEI2_CUCSA</name>
<keyword evidence="3" id="KW-1185">Reference proteome</keyword>
<accession>A0A0A0KEI2</accession>
<dbReference type="AlphaFoldDB" id="A0A0A0KEI2"/>
<sequence length="108" mass="11944">MVSSEFMDPIVVKDDLKFTKKDRSDLGGDEPAHGNRLNGNRAHDRVEKGPSAASVIGIGLENNGPENLMIMETGLLGLSILIGLILRRLEIKLWAGWFCWAGQNGRWK</sequence>
<dbReference type="Gramene" id="KGN47244">
    <property type="protein sequence ID" value="KGN47244"/>
    <property type="gene ID" value="Csa_6G230040"/>
</dbReference>
<gene>
    <name evidence="2" type="ORF">Csa_6G230040</name>
</gene>
<evidence type="ECO:0000313" key="3">
    <source>
        <dbReference type="Proteomes" id="UP000029981"/>
    </source>
</evidence>
<dbReference type="Proteomes" id="UP000029981">
    <property type="component" value="Chromosome 6"/>
</dbReference>
<proteinExistence type="predicted"/>
<feature type="region of interest" description="Disordered" evidence="1">
    <location>
        <begin position="21"/>
        <end position="45"/>
    </location>
</feature>
<evidence type="ECO:0000313" key="2">
    <source>
        <dbReference type="EMBL" id="KGN47244.1"/>
    </source>
</evidence>
<protein>
    <submittedName>
        <fullName evidence="2">Uncharacterized protein</fullName>
    </submittedName>
</protein>
<evidence type="ECO:0000256" key="1">
    <source>
        <dbReference type="SAM" id="MobiDB-lite"/>
    </source>
</evidence>
<reference evidence="2 3" key="2">
    <citation type="journal article" date="2009" name="PLoS ONE">
        <title>An integrated genetic and cytogenetic map of the cucumber genome.</title>
        <authorList>
            <person name="Ren Y."/>
            <person name="Zhang Z."/>
            <person name="Liu J."/>
            <person name="Staub J.E."/>
            <person name="Han Y."/>
            <person name="Cheng Z."/>
            <person name="Li X."/>
            <person name="Lu J."/>
            <person name="Miao H."/>
            <person name="Kang H."/>
            <person name="Xie B."/>
            <person name="Gu X."/>
            <person name="Wang X."/>
            <person name="Du Y."/>
            <person name="Jin W."/>
            <person name="Huang S."/>
        </authorList>
    </citation>
    <scope>NUCLEOTIDE SEQUENCE [LARGE SCALE GENOMIC DNA]</scope>
    <source>
        <strain evidence="3">cv. 9930</strain>
    </source>
</reference>
<organism evidence="2 3">
    <name type="scientific">Cucumis sativus</name>
    <name type="common">Cucumber</name>
    <dbReference type="NCBI Taxonomy" id="3659"/>
    <lineage>
        <taxon>Eukaryota</taxon>
        <taxon>Viridiplantae</taxon>
        <taxon>Streptophyta</taxon>
        <taxon>Embryophyta</taxon>
        <taxon>Tracheophyta</taxon>
        <taxon>Spermatophyta</taxon>
        <taxon>Magnoliopsida</taxon>
        <taxon>eudicotyledons</taxon>
        <taxon>Gunneridae</taxon>
        <taxon>Pentapetalae</taxon>
        <taxon>rosids</taxon>
        <taxon>fabids</taxon>
        <taxon>Cucurbitales</taxon>
        <taxon>Cucurbitaceae</taxon>
        <taxon>Benincaseae</taxon>
        <taxon>Cucumis</taxon>
    </lineage>
</organism>
<feature type="compositionally biased region" description="Basic and acidic residues" evidence="1">
    <location>
        <begin position="21"/>
        <end position="33"/>
    </location>
</feature>
<reference evidence="2 3" key="3">
    <citation type="journal article" date="2010" name="BMC Genomics">
        <title>Transcriptome sequencing and comparative analysis of cucumber flowers with different sex types.</title>
        <authorList>
            <person name="Guo S."/>
            <person name="Zheng Y."/>
            <person name="Joung J.G."/>
            <person name="Liu S."/>
            <person name="Zhang Z."/>
            <person name="Crasta O.R."/>
            <person name="Sobral B.W."/>
            <person name="Xu Y."/>
            <person name="Huang S."/>
            <person name="Fei Z."/>
        </authorList>
    </citation>
    <scope>NUCLEOTIDE SEQUENCE [LARGE SCALE GENOMIC DNA]</scope>
    <source>
        <strain evidence="3">cv. 9930</strain>
    </source>
</reference>